<gene>
    <name evidence="1" type="ORF">SAMN04324258_4453</name>
</gene>
<reference evidence="1 2" key="1">
    <citation type="submission" date="2017-02" db="EMBL/GenBank/DDBJ databases">
        <authorList>
            <person name="Peterson S.W."/>
        </authorList>
    </citation>
    <scope>NUCLEOTIDE SEQUENCE [LARGE SCALE GENOMIC DNA]</scope>
    <source>
        <strain evidence="1 2">DSM 21481</strain>
    </source>
</reference>
<evidence type="ECO:0000313" key="2">
    <source>
        <dbReference type="Proteomes" id="UP000189777"/>
    </source>
</evidence>
<keyword evidence="2" id="KW-1185">Reference proteome</keyword>
<protein>
    <submittedName>
        <fullName evidence="1">Uncharacterized protein</fullName>
    </submittedName>
</protein>
<dbReference type="AlphaFoldDB" id="A0A1T5M4I0"/>
<accession>A0A1T5M4I0</accession>
<name>A0A1T5M4I0_9MICO</name>
<organism evidence="1 2">
    <name type="scientific">Krasilnikoviella flava</name>
    <dbReference type="NCBI Taxonomy" id="526729"/>
    <lineage>
        <taxon>Bacteria</taxon>
        <taxon>Bacillati</taxon>
        <taxon>Actinomycetota</taxon>
        <taxon>Actinomycetes</taxon>
        <taxon>Micrococcales</taxon>
        <taxon>Promicromonosporaceae</taxon>
        <taxon>Krasilnikoviella</taxon>
    </lineage>
</organism>
<dbReference type="Proteomes" id="UP000189777">
    <property type="component" value="Unassembled WGS sequence"/>
</dbReference>
<evidence type="ECO:0000313" key="1">
    <source>
        <dbReference type="EMBL" id="SKC82769.1"/>
    </source>
</evidence>
<proteinExistence type="predicted"/>
<sequence>MDGMSEGMAIEIKGPKDDPDSLPGDSVDVTIHVDWIRYLGLSIANIGVSWHIPNEGCPAMPWAYDFDFSDGSSLVVALGEFNNAMPKYLPDALLVFFDVVAATEYKIPANVASPCD</sequence>
<dbReference type="EMBL" id="FUZQ01000009">
    <property type="protein sequence ID" value="SKC82769.1"/>
    <property type="molecule type" value="Genomic_DNA"/>
</dbReference>